<organism evidence="1 2">
    <name type="scientific">Xenorhabdus vietnamensis</name>
    <dbReference type="NCBI Taxonomy" id="351656"/>
    <lineage>
        <taxon>Bacteria</taxon>
        <taxon>Pseudomonadati</taxon>
        <taxon>Pseudomonadota</taxon>
        <taxon>Gammaproteobacteria</taxon>
        <taxon>Enterobacterales</taxon>
        <taxon>Morganellaceae</taxon>
        <taxon>Xenorhabdus</taxon>
    </lineage>
</organism>
<reference evidence="1 2" key="1">
    <citation type="submission" date="2016-10" db="EMBL/GenBank/DDBJ databases">
        <title>Systematic genetic and metabolomic analysis of Xenorhabdus and Photorhabdus spp., highlights the requirements for a dual symbiotic and pathogenic life style.</title>
        <authorList>
            <person name="Tobias N.J."/>
            <person name="Wolff H."/>
            <person name="Djahanschiri B."/>
            <person name="Pidot S.J."/>
            <person name="Stinear T.P."/>
            <person name="Ebersberger I."/>
            <person name="Bode H.B."/>
        </authorList>
    </citation>
    <scope>NUCLEOTIDE SEQUENCE [LARGE SCALE GENOMIC DNA]</scope>
    <source>
        <strain evidence="1 2">DSM 22392</strain>
    </source>
</reference>
<dbReference type="STRING" id="351656.Xvie_03786"/>
<dbReference type="OrthoDB" id="3035988at2"/>
<keyword evidence="2" id="KW-1185">Reference proteome</keyword>
<evidence type="ECO:0000313" key="1">
    <source>
        <dbReference type="EMBL" id="OTA14366.1"/>
    </source>
</evidence>
<comment type="caution">
    <text evidence="1">The sequence shown here is derived from an EMBL/GenBank/DDBJ whole genome shotgun (WGS) entry which is preliminary data.</text>
</comment>
<name>A0A1Y2S8A1_9GAMM</name>
<sequence>MSLPLIINGFEDLNMPKRVFPLLSDREFVKRQRVIQTLTDALLSAEAKAVTAHAFYSGMIQEVSTIIKLKKKTILAKEFLHEFVVSGWGKQLGQYVDIKTIEDSGVTEHDALRIAQLAVRSGTVLFAIYNVLREDYQQYYLSIHHALADEHTLMIMRDLVQIACTGEVDLALHTMKQGRQIYSRYVAHQLMSAKDASALAEPGHYPMIPVRLSERGRLAWDTRVERISLHRIVQTGNIDKKEQLIEIVLEMLGKTTDVVQEGNTVCSSRSWRLPHESGAIGMMTGLFAMPFGWPEYTPSKLQTSLEACARYSSVLSEMLTCCRVSELFINGAVSRGIPSYQVISSTFPVGIDIKRINASEIRLEIEGAFCSRAAANDLLNELAYELSDR</sequence>
<evidence type="ECO:0000313" key="2">
    <source>
        <dbReference type="Proteomes" id="UP000194350"/>
    </source>
</evidence>
<proteinExistence type="predicted"/>
<dbReference type="AlphaFoldDB" id="A0A1Y2S8A1"/>
<protein>
    <recommendedName>
        <fullName evidence="3">Condensation domain-containing protein</fullName>
    </recommendedName>
</protein>
<dbReference type="RefSeq" id="WP_086110653.1">
    <property type="nucleotide sequence ID" value="NZ_CAWNGD010000079.1"/>
</dbReference>
<gene>
    <name evidence="1" type="ORF">Xvie_03786</name>
</gene>
<accession>A0A1Y2S8A1</accession>
<dbReference type="Proteomes" id="UP000194350">
    <property type="component" value="Unassembled WGS sequence"/>
</dbReference>
<dbReference type="EMBL" id="MUBJ01000035">
    <property type="protein sequence ID" value="OTA14366.1"/>
    <property type="molecule type" value="Genomic_DNA"/>
</dbReference>
<evidence type="ECO:0008006" key="3">
    <source>
        <dbReference type="Google" id="ProtNLM"/>
    </source>
</evidence>